<dbReference type="Proteomes" id="UP000648908">
    <property type="component" value="Unassembled WGS sequence"/>
</dbReference>
<dbReference type="PANTHER" id="PTHR22576:SF37">
    <property type="entry name" value="MUCOSA-ASSOCIATED LYMPHOID TISSUE LYMPHOMA TRANSLOCATION PROTEIN 1"/>
    <property type="match status" value="1"/>
</dbReference>
<proteinExistence type="predicted"/>
<reference evidence="4" key="1">
    <citation type="submission" date="2021-01" db="EMBL/GenBank/DDBJ databases">
        <title>Tabrizicola alba sp. nov. a motile alkaliphilic bacterium isolated from a soda lake.</title>
        <authorList>
            <person name="Szuroczki S."/>
            <person name="Abbaszade G."/>
            <person name="Schumann P."/>
            <person name="Toth E."/>
        </authorList>
    </citation>
    <scope>NUCLEOTIDE SEQUENCE</scope>
    <source>
        <strain evidence="4">DMG-N-6</strain>
    </source>
</reference>
<evidence type="ECO:0000259" key="3">
    <source>
        <dbReference type="PROSITE" id="PS50208"/>
    </source>
</evidence>
<feature type="region of interest" description="Disordered" evidence="1">
    <location>
        <begin position="323"/>
        <end position="344"/>
    </location>
</feature>
<feature type="domain" description="Caspase family p20" evidence="3">
    <location>
        <begin position="35"/>
        <end position="164"/>
    </location>
</feature>
<feature type="chain" id="PRO_5035442875" evidence="2">
    <location>
        <begin position="33"/>
        <end position="644"/>
    </location>
</feature>
<keyword evidence="5" id="KW-1185">Reference proteome</keyword>
<dbReference type="InterPro" id="IPR001309">
    <property type="entry name" value="Pept_C14_p20"/>
</dbReference>
<dbReference type="RefSeq" id="WP_202688854.1">
    <property type="nucleotide sequence ID" value="NZ_JAESVN010000004.1"/>
</dbReference>
<dbReference type="SUPFAM" id="SSF52129">
    <property type="entry name" value="Caspase-like"/>
    <property type="match status" value="1"/>
</dbReference>
<feature type="compositionally biased region" description="Low complexity" evidence="1">
    <location>
        <begin position="332"/>
        <end position="341"/>
    </location>
</feature>
<dbReference type="GO" id="GO:0006508">
    <property type="term" value="P:proteolysis"/>
    <property type="evidence" value="ECO:0007669"/>
    <property type="project" value="InterPro"/>
</dbReference>
<protein>
    <submittedName>
        <fullName evidence="4">Caspase family protein</fullName>
    </submittedName>
</protein>
<dbReference type="AlphaFoldDB" id="A0A8K0Y1A4"/>
<dbReference type="PROSITE" id="PS50208">
    <property type="entry name" value="CASPASE_P20"/>
    <property type="match status" value="1"/>
</dbReference>
<feature type="signal peptide" evidence="2">
    <location>
        <begin position="1"/>
        <end position="32"/>
    </location>
</feature>
<dbReference type="InterPro" id="IPR052039">
    <property type="entry name" value="Caspase-related_regulators"/>
</dbReference>
<evidence type="ECO:0000313" key="5">
    <source>
        <dbReference type="Proteomes" id="UP000648908"/>
    </source>
</evidence>
<sequence length="644" mass="68773">MKRLRLPFGLRARSALAVPALTLVFLSAGLSAAEAQRLALVVGNSDYSGVSPLKNASRDARDVADSLTRLGFEVTLLTDVQTADFWDRVDAFSKAAETAESAVFFYSGHAFQMNGANYLVPVDAKLSSRDAIRDETWNLDGIIARLQDRKRQTLIFLDACRNDPLPQAVRGSGAADGLARLQTGVGTFVAFATEPGAVTYDGAGDAPNSPFTTALLEHIETPGISVSDMMIRVRNEVEERTLRRQTPWDQSSLREQFYFKPSVETRQELSEADFELLAQLPTEDRRKFLDLLRASGFSEESLRAADVAIEVASLNLEIAASDGGVSIGSGEGEASASSSEVTLTDSAGTEIAAAPAPEPEPEFEFEIVEGGVTIGDAPAAPDAPFALAEADPAPAGEPAATGELAVAALDPAVTPPSAPDSGASAPSNRVGAIEDTPIDLLPQPDVTLAMANPDEQPPIRLAALTWETRGIIGINALTVDRLRVAGNEVTPDNEANRDLLARIDPRLLNPAEEQAAQSPADARELARMAQTELRRLGCYHMGIDGAWGPGSRTALTSYYLAKRSVPDTLEPTDELIEALKGETKVVCEVRVAKAVVKGKTKAILPVKAEVRDTRRVNKQTGRVVVTQTERKSNIKKGLLNPGSF</sequence>
<keyword evidence="2" id="KW-0732">Signal</keyword>
<dbReference type="InterPro" id="IPR029030">
    <property type="entry name" value="Caspase-like_dom_sf"/>
</dbReference>
<evidence type="ECO:0000313" key="4">
    <source>
        <dbReference type="EMBL" id="MBL4917943.1"/>
    </source>
</evidence>
<evidence type="ECO:0000256" key="2">
    <source>
        <dbReference type="SAM" id="SignalP"/>
    </source>
</evidence>
<gene>
    <name evidence="4" type="ORF">JL811_12005</name>
</gene>
<dbReference type="PANTHER" id="PTHR22576">
    <property type="entry name" value="MUCOSA ASSOCIATED LYMPHOID TISSUE LYMPHOMA TRANSLOCATION PROTEIN 1/PARACASPASE"/>
    <property type="match status" value="1"/>
</dbReference>
<comment type="caution">
    <text evidence="4">The sequence shown here is derived from an EMBL/GenBank/DDBJ whole genome shotgun (WGS) entry which is preliminary data.</text>
</comment>
<organism evidence="4 5">
    <name type="scientific">Szabonella alba</name>
    <dbReference type="NCBI Taxonomy" id="2804194"/>
    <lineage>
        <taxon>Bacteria</taxon>
        <taxon>Pseudomonadati</taxon>
        <taxon>Pseudomonadota</taxon>
        <taxon>Alphaproteobacteria</taxon>
        <taxon>Rhodobacterales</taxon>
        <taxon>Paracoccaceae</taxon>
        <taxon>Szabonella</taxon>
    </lineage>
</organism>
<dbReference type="Pfam" id="PF00656">
    <property type="entry name" value="Peptidase_C14"/>
    <property type="match status" value="1"/>
</dbReference>
<accession>A0A8K0Y1A4</accession>
<dbReference type="EMBL" id="JAESVN010000004">
    <property type="protein sequence ID" value="MBL4917943.1"/>
    <property type="molecule type" value="Genomic_DNA"/>
</dbReference>
<dbReference type="InterPro" id="IPR011600">
    <property type="entry name" value="Pept_C14_caspase"/>
</dbReference>
<name>A0A8K0Y1A4_9RHOB</name>
<dbReference type="Gene3D" id="3.40.50.1460">
    <property type="match status" value="1"/>
</dbReference>
<evidence type="ECO:0000256" key="1">
    <source>
        <dbReference type="SAM" id="MobiDB-lite"/>
    </source>
</evidence>
<dbReference type="GO" id="GO:0004197">
    <property type="term" value="F:cysteine-type endopeptidase activity"/>
    <property type="evidence" value="ECO:0007669"/>
    <property type="project" value="InterPro"/>
</dbReference>